<keyword evidence="1" id="KW-0472">Membrane</keyword>
<evidence type="ECO:0000256" key="1">
    <source>
        <dbReference type="SAM" id="Phobius"/>
    </source>
</evidence>
<dbReference type="PANTHER" id="PTHR23017">
    <property type="entry name" value="SERPENTINE RECEPTOR, CLASS X"/>
    <property type="match status" value="1"/>
</dbReference>
<dbReference type="GeneID" id="9819035"/>
<name>E3MQ37_CAERE</name>
<dbReference type="AlphaFoldDB" id="E3MQ37"/>
<dbReference type="Pfam" id="PF10328">
    <property type="entry name" value="7TM_GPCR_Srx"/>
    <property type="match status" value="2"/>
</dbReference>
<feature type="transmembrane region" description="Helical" evidence="1">
    <location>
        <begin position="12"/>
        <end position="32"/>
    </location>
</feature>
<organism evidence="4">
    <name type="scientific">Caenorhabditis remanei</name>
    <name type="common">Caenorhabditis vulgaris</name>
    <dbReference type="NCBI Taxonomy" id="31234"/>
    <lineage>
        <taxon>Eukaryota</taxon>
        <taxon>Metazoa</taxon>
        <taxon>Ecdysozoa</taxon>
        <taxon>Nematoda</taxon>
        <taxon>Chromadorea</taxon>
        <taxon>Rhabditida</taxon>
        <taxon>Rhabditina</taxon>
        <taxon>Rhabditomorpha</taxon>
        <taxon>Rhabditoidea</taxon>
        <taxon>Rhabditidae</taxon>
        <taxon>Peloderinae</taxon>
        <taxon>Caenorhabditis</taxon>
    </lineage>
</organism>
<proteinExistence type="predicted"/>
<dbReference type="HOGENOM" id="CLU_059630_1_0_1"/>
<protein>
    <recommendedName>
        <fullName evidence="2">7TM GPCR serpentine receptor class x (Srx) domain-containing protein</fullName>
    </recommendedName>
</protein>
<keyword evidence="1" id="KW-1133">Transmembrane helix</keyword>
<dbReference type="EMBL" id="DS268465">
    <property type="protein sequence ID" value="EFP06809.1"/>
    <property type="molecule type" value="Genomic_DNA"/>
</dbReference>
<feature type="domain" description="7TM GPCR serpentine receptor class x (Srx)" evidence="2">
    <location>
        <begin position="104"/>
        <end position="199"/>
    </location>
</feature>
<dbReference type="OrthoDB" id="5825164at2759"/>
<dbReference type="SUPFAM" id="SSF81321">
    <property type="entry name" value="Family A G protein-coupled receptor-like"/>
    <property type="match status" value="1"/>
</dbReference>
<gene>
    <name evidence="3" type="ORF">CRE_11231</name>
</gene>
<sequence>MLTGNQAVYNGFHSLICLIYVSPMIVFDITFLKDNSHHVGFLLMLCYDVSIQILALITVNRFCAVFLPMMYSKLFNTLPILLQRSINRLQPHGSQNLLGLFSEYMPKLMTICTFNVVVDTITIWKVRRIQSARGRTTFQKKKIDFLKQSFGQALYLFICIPAYHIVPLFKSSEIALFMIGIFFGATIHMFDGVLTLIFNMEIRESLIKKYKASGNNSVIQIGVVSPKILL</sequence>
<feature type="transmembrane region" description="Helical" evidence="1">
    <location>
        <begin position="145"/>
        <end position="163"/>
    </location>
</feature>
<reference evidence="3" key="1">
    <citation type="submission" date="2007-07" db="EMBL/GenBank/DDBJ databases">
        <title>PCAP assembly of the Caenorhabditis remanei genome.</title>
        <authorList>
            <consortium name="The Caenorhabditis remanei Sequencing Consortium"/>
            <person name="Wilson R.K."/>
        </authorList>
    </citation>
    <scope>NUCLEOTIDE SEQUENCE [LARGE SCALE GENOMIC DNA]</scope>
    <source>
        <strain evidence="3">PB4641</strain>
    </source>
</reference>
<evidence type="ECO:0000259" key="2">
    <source>
        <dbReference type="Pfam" id="PF10328"/>
    </source>
</evidence>
<dbReference type="Proteomes" id="UP000008281">
    <property type="component" value="Unassembled WGS sequence"/>
</dbReference>
<dbReference type="CTD" id="9819035"/>
<feature type="transmembrane region" description="Helical" evidence="1">
    <location>
        <begin position="175"/>
        <end position="198"/>
    </location>
</feature>
<evidence type="ECO:0000313" key="4">
    <source>
        <dbReference type="Proteomes" id="UP000008281"/>
    </source>
</evidence>
<dbReference type="InterPro" id="IPR019430">
    <property type="entry name" value="7TM_GPCR_serpentine_rcpt_Srx"/>
</dbReference>
<keyword evidence="4" id="KW-1185">Reference proteome</keyword>
<evidence type="ECO:0000313" key="3">
    <source>
        <dbReference type="EMBL" id="EFP06809.1"/>
    </source>
</evidence>
<dbReference type="InParanoid" id="E3MQ37"/>
<dbReference type="RefSeq" id="XP_003101645.2">
    <property type="nucleotide sequence ID" value="XM_003101597.2"/>
</dbReference>
<keyword evidence="1" id="KW-0812">Transmembrane</keyword>
<dbReference type="PANTHER" id="PTHR23017:SF4">
    <property type="entry name" value="G-PROTEIN COUPLED RECEPTORS FAMILY 1 PROFILE DOMAIN-CONTAINING PROTEIN"/>
    <property type="match status" value="1"/>
</dbReference>
<dbReference type="eggNOG" id="ENOG502TKKD">
    <property type="taxonomic scope" value="Eukaryota"/>
</dbReference>
<dbReference type="KEGG" id="crq:GCK72_016824"/>
<feature type="domain" description="7TM GPCR serpentine receptor class x (Srx)" evidence="2">
    <location>
        <begin position="1"/>
        <end position="77"/>
    </location>
</feature>
<accession>E3MQ37</accession>